<organism evidence="5 6">
    <name type="scientific">Filibacter tadaridae</name>
    <dbReference type="NCBI Taxonomy" id="2483811"/>
    <lineage>
        <taxon>Bacteria</taxon>
        <taxon>Bacillati</taxon>
        <taxon>Bacillota</taxon>
        <taxon>Bacilli</taxon>
        <taxon>Bacillales</taxon>
        <taxon>Caryophanaceae</taxon>
        <taxon>Filibacter</taxon>
    </lineage>
</organism>
<dbReference type="AlphaFoldDB" id="A0A3P5XM14"/>
<evidence type="ECO:0000256" key="2">
    <source>
        <dbReference type="HAMAP-Rule" id="MF_01867"/>
    </source>
</evidence>
<evidence type="ECO:0000259" key="4">
    <source>
        <dbReference type="Pfam" id="PF24850"/>
    </source>
</evidence>
<protein>
    <recommendedName>
        <fullName evidence="2">Putative cysteine ligase BshC</fullName>
        <ecNumber evidence="2">6.-.-.-</ecNumber>
    </recommendedName>
</protein>
<comment type="function">
    <text evidence="2">Involved in bacillithiol (BSH) biosynthesis. May catalyze the last step of the pathway, the addition of cysteine to glucosamine malate (GlcN-Mal) to generate BSH.</text>
</comment>
<feature type="domain" description="Bacillithiol biosynthesis BshC C-terminal coiled-coil" evidence="4">
    <location>
        <begin position="379"/>
        <end position="538"/>
    </location>
</feature>
<evidence type="ECO:0000313" key="6">
    <source>
        <dbReference type="Proteomes" id="UP000270468"/>
    </source>
</evidence>
<evidence type="ECO:0000256" key="1">
    <source>
        <dbReference type="ARBA" id="ARBA00022598"/>
    </source>
</evidence>
<sequence length="538" mass="60726">MKLESLALPESNKVMQSYNNDTDFLHTFFDYGNEESAYPERLQELAGRTYERTQLADTIRSFMEPFGLSDRARQHINELAEDAVAVVGGQQAGILTGPLYSVHKAITVILLAKRKREALGVPVVPVFWVAGEDHDLNEINHVFTQTGGQAVKNQYREKFILKTMASDTVYDTDKLTAFVKEVVSKFGETVYTSNLLDEVLTAVTQEKTFTGFFVRLMNGLFQDEGLLFIDSAYKPLREMEKNYFSRLIEHSSQVAEKVSAKEAVFAENGYGSPIGAEVDAANLFYVHETGRVLLSREEGHFVNTSTGLRFSEEEMQRIAHEEPWLLSNNVATRPLMQDMVFPVLAFVGGPGEIAYWATLKEAFHQLGMKMPIIVPRMSMTLVARQVSQALDVRSFAVEDVMSGELFAARESFIDGLQDEHVNEAINETEQLLKAQFEKIAAVVKDDSAMMQGVLDKNLAFHKKQLDYLKLKSEESILLKHDAALRAFGLLEGELFPGYVLQERLYTPYSYLNSYGPTLIRELLTLPFEMDGKHKIVYL</sequence>
<feature type="domain" description="Bacillithiol biosynthesis BshC N-terminal Rossmann-like" evidence="3">
    <location>
        <begin position="1"/>
        <end position="377"/>
    </location>
</feature>
<dbReference type="HAMAP" id="MF_01867">
    <property type="entry name" value="BshC"/>
    <property type="match status" value="1"/>
</dbReference>
<dbReference type="Pfam" id="PF24850">
    <property type="entry name" value="CC_BshC"/>
    <property type="match status" value="1"/>
</dbReference>
<dbReference type="NCBIfam" id="TIGR03998">
    <property type="entry name" value="thiol_BshC"/>
    <property type="match status" value="1"/>
</dbReference>
<evidence type="ECO:0000313" key="5">
    <source>
        <dbReference type="EMBL" id="VDC29850.1"/>
    </source>
</evidence>
<dbReference type="Proteomes" id="UP000270468">
    <property type="component" value="Unassembled WGS sequence"/>
</dbReference>
<dbReference type="EMBL" id="UXAV01000042">
    <property type="protein sequence ID" value="VDC29850.1"/>
    <property type="molecule type" value="Genomic_DNA"/>
</dbReference>
<accession>A0A3P5XM14</accession>
<dbReference type="GO" id="GO:0016874">
    <property type="term" value="F:ligase activity"/>
    <property type="evidence" value="ECO:0007669"/>
    <property type="project" value="UniProtKB-UniRule"/>
</dbReference>
<gene>
    <name evidence="2" type="primary">bshC</name>
    <name evidence="5" type="ORF">FILTAD_02402</name>
</gene>
<name>A0A3P5XM14_9BACL</name>
<dbReference type="OrthoDB" id="9765151at2"/>
<dbReference type="InterPro" id="IPR011199">
    <property type="entry name" value="Bacillithiol_biosynth_BshC"/>
</dbReference>
<dbReference type="EC" id="6.-.-.-" evidence="2"/>
<proteinExistence type="inferred from homology"/>
<evidence type="ECO:0000259" key="3">
    <source>
        <dbReference type="Pfam" id="PF10079"/>
    </source>
</evidence>
<dbReference type="RefSeq" id="WP_124071008.1">
    <property type="nucleotide sequence ID" value="NZ_CBCRXF010000001.1"/>
</dbReference>
<keyword evidence="6" id="KW-1185">Reference proteome</keyword>
<dbReference type="InterPro" id="IPR055398">
    <property type="entry name" value="Rossmann-like_BshC"/>
</dbReference>
<dbReference type="InterPro" id="IPR055399">
    <property type="entry name" value="CC_BshC"/>
</dbReference>
<keyword evidence="1 2" id="KW-0436">Ligase</keyword>
<dbReference type="Pfam" id="PF10079">
    <property type="entry name" value="Rossmann-like_BshC"/>
    <property type="match status" value="1"/>
</dbReference>
<dbReference type="PIRSF" id="PIRSF012535">
    <property type="entry name" value="UCP012535"/>
    <property type="match status" value="1"/>
</dbReference>
<reference evidence="5 6" key="1">
    <citation type="submission" date="2018-11" db="EMBL/GenBank/DDBJ databases">
        <authorList>
            <person name="Criscuolo A."/>
        </authorList>
    </citation>
    <scope>NUCLEOTIDE SEQUENCE [LARGE SCALE GENOMIC DNA]</scope>
    <source>
        <strain evidence="5">ATB-66</strain>
    </source>
</reference>
<comment type="similarity">
    <text evidence="2">Belongs to the BshC family.</text>
</comment>